<dbReference type="Gene3D" id="3.40.50.720">
    <property type="entry name" value="NAD(P)-binding Rossmann-like Domain"/>
    <property type="match status" value="1"/>
</dbReference>
<dbReference type="RefSeq" id="WP_378194331.1">
    <property type="nucleotide sequence ID" value="NZ_JBHLZP010000007.1"/>
</dbReference>
<dbReference type="GO" id="GO:0003955">
    <property type="term" value="F:NAD(P)H dehydrogenase (quinone) activity"/>
    <property type="evidence" value="ECO:0007669"/>
    <property type="project" value="UniProtKB-EC"/>
</dbReference>
<name>A0ABV5Y916_9ACTN</name>
<feature type="domain" description="NmrA-like" evidence="1">
    <location>
        <begin position="19"/>
        <end position="297"/>
    </location>
</feature>
<comment type="caution">
    <text evidence="2">The sequence shown here is derived from an EMBL/GenBank/DDBJ whole genome shotgun (WGS) entry which is preliminary data.</text>
</comment>
<sequence length="316" mass="34960">MVHICNHHLAFPEQKEGVMILITGANGRPGSAAVREFARHGTPVRALVRDPKKADDLRALPGVDVRHGDMLWPETLESVLDGVDRVLMISSAGPQMLETQCTFIDAAIRAGVGHIVKFSGKDSIDGFDNEKFRSSRSHEQIQRYLFASGMPWTVLQPSQFMQVYFEEVPDIVRSGELRLPLGDTTLAPIDVEDIAKVAYAVLTTSGHGGRTYTMTGPDALTMADAARHISDAIGKPVRYRDVTSEEKQRAWIQAGYPPPRASAFVQLFQERKRLGRSTVDLTTHQHFGVEPTTFAEFARRNADIFRGATDYTVTPA</sequence>
<accession>A0ABV5Y916</accession>
<dbReference type="EC" id="1.6.5.2" evidence="2"/>
<dbReference type="Pfam" id="PF05368">
    <property type="entry name" value="NmrA"/>
    <property type="match status" value="1"/>
</dbReference>
<gene>
    <name evidence="2" type="ORF">ACFFNX_02440</name>
</gene>
<dbReference type="InterPro" id="IPR008030">
    <property type="entry name" value="NmrA-like"/>
</dbReference>
<organism evidence="2 3">
    <name type="scientific">Actinoallomurus acaciae</name>
    <dbReference type="NCBI Taxonomy" id="502577"/>
    <lineage>
        <taxon>Bacteria</taxon>
        <taxon>Bacillati</taxon>
        <taxon>Actinomycetota</taxon>
        <taxon>Actinomycetes</taxon>
        <taxon>Streptosporangiales</taxon>
        <taxon>Thermomonosporaceae</taxon>
        <taxon>Actinoallomurus</taxon>
    </lineage>
</organism>
<reference evidence="2 3" key="1">
    <citation type="submission" date="2024-09" db="EMBL/GenBank/DDBJ databases">
        <authorList>
            <person name="Sun Q."/>
            <person name="Mori K."/>
        </authorList>
    </citation>
    <scope>NUCLEOTIDE SEQUENCE [LARGE SCALE GENOMIC DNA]</scope>
    <source>
        <strain evidence="2 3">TBRC 0563</strain>
    </source>
</reference>
<proteinExistence type="predicted"/>
<dbReference type="PANTHER" id="PTHR43162:SF1">
    <property type="entry name" value="PRESTALK A DIFFERENTIATION PROTEIN A"/>
    <property type="match status" value="1"/>
</dbReference>
<dbReference type="SUPFAM" id="SSF51735">
    <property type="entry name" value="NAD(P)-binding Rossmann-fold domains"/>
    <property type="match status" value="1"/>
</dbReference>
<dbReference type="Gene3D" id="3.90.25.10">
    <property type="entry name" value="UDP-galactose 4-epimerase, domain 1"/>
    <property type="match status" value="1"/>
</dbReference>
<keyword evidence="2" id="KW-0560">Oxidoreductase</keyword>
<keyword evidence="3" id="KW-1185">Reference proteome</keyword>
<dbReference type="PANTHER" id="PTHR43162">
    <property type="match status" value="1"/>
</dbReference>
<dbReference type="InterPro" id="IPR051604">
    <property type="entry name" value="Ergot_Alk_Oxidoreductase"/>
</dbReference>
<dbReference type="CDD" id="cd05269">
    <property type="entry name" value="TMR_SDR_a"/>
    <property type="match status" value="1"/>
</dbReference>
<evidence type="ECO:0000259" key="1">
    <source>
        <dbReference type="Pfam" id="PF05368"/>
    </source>
</evidence>
<protein>
    <submittedName>
        <fullName evidence="2">SDR family oxidoreductase</fullName>
        <ecNumber evidence="2">1.6.5.2</ecNumber>
    </submittedName>
</protein>
<dbReference type="EMBL" id="JBHLZP010000007">
    <property type="protein sequence ID" value="MFB9831046.1"/>
    <property type="molecule type" value="Genomic_DNA"/>
</dbReference>
<evidence type="ECO:0000313" key="3">
    <source>
        <dbReference type="Proteomes" id="UP001589627"/>
    </source>
</evidence>
<dbReference type="Proteomes" id="UP001589627">
    <property type="component" value="Unassembled WGS sequence"/>
</dbReference>
<evidence type="ECO:0000313" key="2">
    <source>
        <dbReference type="EMBL" id="MFB9831046.1"/>
    </source>
</evidence>
<dbReference type="InterPro" id="IPR036291">
    <property type="entry name" value="NAD(P)-bd_dom_sf"/>
</dbReference>